<dbReference type="AlphaFoldDB" id="A0A317XBH7"/>
<dbReference type="PANTHER" id="PTHR43669">
    <property type="entry name" value="5-KETO-D-GLUCONATE 5-REDUCTASE"/>
    <property type="match status" value="1"/>
</dbReference>
<keyword evidence="4" id="KW-1185">Reference proteome</keyword>
<accession>A0A317XBH7</accession>
<keyword evidence="2" id="KW-0560">Oxidoreductase</keyword>
<sequence>MADSEFPQPISFTKTWHSEPYPFISLNRSELSASSKNIVVTGGATGIGNAIAIAFAKAGAKSVSILGRQPEKLHLGAASILNAISSGTSTQVLHETADILDPVQLTTALKSIVSKVGKIDVFVANAGTVAKPGPLVDQNIDQFVLDIGEAIRGTFNSFQCFLSEAGPSPVFLNTSSCLANVAPTPRLGGYAVGKAASLKMMNYLSAENPHVHVVNVQPGWVATSLNGYQKEAPDSADLPGQFYVWLASPEAQFLKGKFVWANWDAQELLQRAEEIQNSKLLNWIVDGVPM</sequence>
<comment type="caution">
    <text evidence="3">The sequence shown here is derived from an EMBL/GenBank/DDBJ whole genome shotgun (WGS) entry which is preliminary data.</text>
</comment>
<evidence type="ECO:0000313" key="4">
    <source>
        <dbReference type="Proteomes" id="UP000246702"/>
    </source>
</evidence>
<dbReference type="GeneID" id="37117012"/>
<proteinExistence type="inferred from homology"/>
<reference evidence="3 4" key="1">
    <citation type="submission" date="2016-12" db="EMBL/GenBank/DDBJ databases">
        <title>The genomes of Aspergillus section Nigri reveals drivers in fungal speciation.</title>
        <authorList>
            <consortium name="DOE Joint Genome Institute"/>
            <person name="Vesth T.C."/>
            <person name="Nybo J."/>
            <person name="Theobald S."/>
            <person name="Brandl J."/>
            <person name="Frisvad J.C."/>
            <person name="Nielsen K.F."/>
            <person name="Lyhne E.K."/>
            <person name="Kogle M.E."/>
            <person name="Kuo A."/>
            <person name="Riley R."/>
            <person name="Clum A."/>
            <person name="Nolan M."/>
            <person name="Lipzen A."/>
            <person name="Salamov A."/>
            <person name="Henrissat B."/>
            <person name="Wiebenga A."/>
            <person name="De Vries R.P."/>
            <person name="Grigoriev I.V."/>
            <person name="Mortensen U.H."/>
            <person name="Andersen M.R."/>
            <person name="Baker S.E."/>
        </authorList>
    </citation>
    <scope>NUCLEOTIDE SEQUENCE [LARGE SCALE GENOMIC DNA]</scope>
    <source>
        <strain evidence="3 4">CBS 115572</strain>
    </source>
</reference>
<evidence type="ECO:0000256" key="2">
    <source>
        <dbReference type="ARBA" id="ARBA00023002"/>
    </source>
</evidence>
<organism evidence="3 4">
    <name type="scientific">Aspergillus sclerotioniger CBS 115572</name>
    <dbReference type="NCBI Taxonomy" id="1450535"/>
    <lineage>
        <taxon>Eukaryota</taxon>
        <taxon>Fungi</taxon>
        <taxon>Dikarya</taxon>
        <taxon>Ascomycota</taxon>
        <taxon>Pezizomycotina</taxon>
        <taxon>Eurotiomycetes</taxon>
        <taxon>Eurotiomycetidae</taxon>
        <taxon>Eurotiales</taxon>
        <taxon>Aspergillaceae</taxon>
        <taxon>Aspergillus</taxon>
        <taxon>Aspergillus subgen. Circumdati</taxon>
    </lineage>
</organism>
<gene>
    <name evidence="3" type="ORF">BO94DRAFT_571476</name>
</gene>
<dbReference type="InterPro" id="IPR036291">
    <property type="entry name" value="NAD(P)-bd_dom_sf"/>
</dbReference>
<dbReference type="Proteomes" id="UP000246702">
    <property type="component" value="Unassembled WGS sequence"/>
</dbReference>
<dbReference type="EMBL" id="MSFK01000002">
    <property type="protein sequence ID" value="PWY95984.1"/>
    <property type="molecule type" value="Genomic_DNA"/>
</dbReference>
<evidence type="ECO:0000313" key="3">
    <source>
        <dbReference type="EMBL" id="PWY95984.1"/>
    </source>
</evidence>
<dbReference type="GO" id="GO:0016491">
    <property type="term" value="F:oxidoreductase activity"/>
    <property type="evidence" value="ECO:0007669"/>
    <property type="project" value="UniProtKB-KW"/>
</dbReference>
<dbReference type="PRINTS" id="PR00081">
    <property type="entry name" value="GDHRDH"/>
</dbReference>
<dbReference type="CDD" id="cd05233">
    <property type="entry name" value="SDR_c"/>
    <property type="match status" value="1"/>
</dbReference>
<dbReference type="RefSeq" id="XP_025472745.1">
    <property type="nucleotide sequence ID" value="XM_025614869.1"/>
</dbReference>
<dbReference type="Gene3D" id="3.40.50.720">
    <property type="entry name" value="NAD(P)-binding Rossmann-like Domain"/>
    <property type="match status" value="1"/>
</dbReference>
<dbReference type="SUPFAM" id="SSF51735">
    <property type="entry name" value="NAD(P)-binding Rossmann-fold domains"/>
    <property type="match status" value="1"/>
</dbReference>
<name>A0A317XBH7_9EURO</name>
<dbReference type="Pfam" id="PF00106">
    <property type="entry name" value="adh_short"/>
    <property type="match status" value="1"/>
</dbReference>
<comment type="similarity">
    <text evidence="1">Belongs to the short-chain dehydrogenases/reductases (SDR) family.</text>
</comment>
<dbReference type="OrthoDB" id="1933717at2759"/>
<dbReference type="PANTHER" id="PTHR43669:SF3">
    <property type="entry name" value="ALCOHOL DEHYDROGENASE, PUTATIVE (AFU_ORTHOLOGUE AFUA_3G03445)-RELATED"/>
    <property type="match status" value="1"/>
</dbReference>
<evidence type="ECO:0000256" key="1">
    <source>
        <dbReference type="ARBA" id="ARBA00006484"/>
    </source>
</evidence>
<dbReference type="STRING" id="1450535.A0A317XBH7"/>
<dbReference type="InterPro" id="IPR002347">
    <property type="entry name" value="SDR_fam"/>
</dbReference>
<protein>
    <submittedName>
        <fullName evidence="3">Oxidoreductase</fullName>
    </submittedName>
</protein>